<dbReference type="PANTHER" id="PTHR47234:SF2">
    <property type="entry name" value="TONB-DEPENDENT RECEPTOR"/>
    <property type="match status" value="1"/>
</dbReference>
<keyword evidence="13" id="KW-0675">Receptor</keyword>
<dbReference type="InterPro" id="IPR000531">
    <property type="entry name" value="Beta-barrel_TonB"/>
</dbReference>
<comment type="subcellular location">
    <subcellularLocation>
        <location evidence="1 8">Cell outer membrane</location>
        <topology evidence="1 8">Multi-pass membrane protein</topology>
    </subcellularLocation>
</comment>
<dbReference type="RefSeq" id="WP_342676557.1">
    <property type="nucleotide sequence ID" value="NZ_JBCGCU010000003.1"/>
</dbReference>
<evidence type="ECO:0000313" key="13">
    <source>
        <dbReference type="EMBL" id="MEM0514620.1"/>
    </source>
</evidence>
<evidence type="ECO:0000256" key="1">
    <source>
        <dbReference type="ARBA" id="ARBA00004571"/>
    </source>
</evidence>
<accession>A0ABU9MTI9</accession>
<dbReference type="SUPFAM" id="SSF56935">
    <property type="entry name" value="Porins"/>
    <property type="match status" value="1"/>
</dbReference>
<reference evidence="13 14" key="1">
    <citation type="submission" date="2024-03" db="EMBL/GenBank/DDBJ databases">
        <title>Pseudoalteromonas qingdaonensis sp. nov., isolated from the intestines of marine benthic organisms.</title>
        <authorList>
            <person name="Lin X."/>
            <person name="Fang S."/>
            <person name="Hu X."/>
        </authorList>
    </citation>
    <scope>NUCLEOTIDE SEQUENCE [LARGE SCALE GENOMIC DNA]</scope>
    <source>
        <strain evidence="13 14">YIC-827</strain>
    </source>
</reference>
<dbReference type="PROSITE" id="PS52016">
    <property type="entry name" value="TONB_DEPENDENT_REC_3"/>
    <property type="match status" value="1"/>
</dbReference>
<comment type="caution">
    <text evidence="13">The sequence shown here is derived from an EMBL/GenBank/DDBJ whole genome shotgun (WGS) entry which is preliminary data.</text>
</comment>
<dbReference type="InterPro" id="IPR037066">
    <property type="entry name" value="Plug_dom_sf"/>
</dbReference>
<comment type="similarity">
    <text evidence="8 9">Belongs to the TonB-dependent receptor family.</text>
</comment>
<evidence type="ECO:0000256" key="4">
    <source>
        <dbReference type="ARBA" id="ARBA00022692"/>
    </source>
</evidence>
<evidence type="ECO:0000256" key="5">
    <source>
        <dbReference type="ARBA" id="ARBA00023077"/>
    </source>
</evidence>
<feature type="chain" id="PRO_5045296147" evidence="10">
    <location>
        <begin position="31"/>
        <end position="877"/>
    </location>
</feature>
<sequence length="877" mass="95560">MLNSKIAKSVRLALVFGAASTAGISATAMAAEESADEVERIEVTGSRIKQVDMETAAPVTVITAADIQLSGEASVADVLNNSSVNSFGSWRGMSGYGSGGAATSNVNMRGLGANYTLVLLDGRRMPGTSSSSGAAADTSRIPMAIVERIEILRNGASAVYGSDAVAGVINIITKKDFNGVSLTYDTELPSIDGGDTNRFSVSSGFATDKGNITLTYEHSKADAVFDRDIWELDSPDYGAFSGYSSVPNGQGKDSKNWYSADFCDQAENVVPSGDGRCLYSYGAVTKLFADTEQDSILSNFNYSITDNITFRGRASASMSKTDARYAGTPVSTSKPVMSADNPMNPFGEDVTLSMRSANLGNRDTRVEISNIDFVGGLVGFSDLGNGIDWEINAQRSRSNTESFNQNLINDPLLQTIINTGEYDIFNTSGMDFATWDAQMAEMYAGAAHMGTYKAEFESTQFDGLVSTTLIDNSSWQLAGVVGAEFENIEFTQYSDPLSASGNVSGGSGGDDVFAERDRTSAYVELQAAFPFGLDLNAAMRYDEYDQEGDVGAQVVSGKFDEVTTQFGAAWRVTDDWILRASWGESFRAPNMGEMFSSQALSFETEYDTLWCDIQGNAASDTVYCAPSGIQHKTWFGGNPDLKPESGESLTMGTVWNVTDNFSMELSYYDVELENRIASISTARLLSDEIENGSNPAVIRDAEGKIDVMYSFDQNQASLETSGFDFKTHYSMETGFGDFGLRGEASYVRDYVEITEKGAEPFDSAGLQDYPEWRGNMTLDWSYENFGAAWSTYYIGKQESGNEEYNVTYLKAVPSYFKHNVQVSYNHDWNGKVTLGVNNVFDREAPKWYDGFYDYRDASTALYDVLGRTVFIKVEQSF</sequence>
<keyword evidence="7 8" id="KW-0998">Cell outer membrane</keyword>
<dbReference type="InterPro" id="IPR012910">
    <property type="entry name" value="Plug_dom"/>
</dbReference>
<dbReference type="Gene3D" id="2.40.170.20">
    <property type="entry name" value="TonB-dependent receptor, beta-barrel domain"/>
    <property type="match status" value="1"/>
</dbReference>
<keyword evidence="5 9" id="KW-0798">TonB box</keyword>
<dbReference type="Pfam" id="PF00593">
    <property type="entry name" value="TonB_dep_Rec_b-barrel"/>
    <property type="match status" value="1"/>
</dbReference>
<organism evidence="13 14">
    <name type="scientific">Pseudoalteromonas qingdaonensis</name>
    <dbReference type="NCBI Taxonomy" id="3131913"/>
    <lineage>
        <taxon>Bacteria</taxon>
        <taxon>Pseudomonadati</taxon>
        <taxon>Pseudomonadota</taxon>
        <taxon>Gammaproteobacteria</taxon>
        <taxon>Alteromonadales</taxon>
        <taxon>Pseudoalteromonadaceae</taxon>
        <taxon>Pseudoalteromonas</taxon>
    </lineage>
</organism>
<gene>
    <name evidence="13" type="ORF">WCN91_04085</name>
</gene>
<keyword evidence="3 8" id="KW-1134">Transmembrane beta strand</keyword>
<protein>
    <submittedName>
        <fullName evidence="13">TonB-dependent receptor</fullName>
    </submittedName>
</protein>
<keyword evidence="6 8" id="KW-0472">Membrane</keyword>
<dbReference type="Pfam" id="PF07715">
    <property type="entry name" value="Plug"/>
    <property type="match status" value="1"/>
</dbReference>
<feature type="domain" description="TonB-dependent receptor-like beta-barrel" evidence="11">
    <location>
        <begin position="385"/>
        <end position="839"/>
    </location>
</feature>
<dbReference type="PANTHER" id="PTHR47234">
    <property type="match status" value="1"/>
</dbReference>
<dbReference type="Proteomes" id="UP001447008">
    <property type="component" value="Unassembled WGS sequence"/>
</dbReference>
<feature type="signal peptide" evidence="10">
    <location>
        <begin position="1"/>
        <end position="30"/>
    </location>
</feature>
<evidence type="ECO:0000259" key="12">
    <source>
        <dbReference type="Pfam" id="PF07715"/>
    </source>
</evidence>
<dbReference type="CDD" id="cd01347">
    <property type="entry name" value="ligand_gated_channel"/>
    <property type="match status" value="1"/>
</dbReference>
<feature type="domain" description="TonB-dependent receptor plug" evidence="12">
    <location>
        <begin position="53"/>
        <end position="168"/>
    </location>
</feature>
<evidence type="ECO:0000313" key="14">
    <source>
        <dbReference type="Proteomes" id="UP001447008"/>
    </source>
</evidence>
<evidence type="ECO:0000256" key="7">
    <source>
        <dbReference type="ARBA" id="ARBA00023237"/>
    </source>
</evidence>
<dbReference type="InterPro" id="IPR039426">
    <property type="entry name" value="TonB-dep_rcpt-like"/>
</dbReference>
<keyword evidence="10" id="KW-0732">Signal</keyword>
<name>A0ABU9MTI9_9GAMM</name>
<evidence type="ECO:0000256" key="3">
    <source>
        <dbReference type="ARBA" id="ARBA00022452"/>
    </source>
</evidence>
<dbReference type="InterPro" id="IPR036942">
    <property type="entry name" value="Beta-barrel_TonB_sf"/>
</dbReference>
<evidence type="ECO:0000256" key="6">
    <source>
        <dbReference type="ARBA" id="ARBA00023136"/>
    </source>
</evidence>
<keyword evidence="14" id="KW-1185">Reference proteome</keyword>
<evidence type="ECO:0000259" key="11">
    <source>
        <dbReference type="Pfam" id="PF00593"/>
    </source>
</evidence>
<evidence type="ECO:0000256" key="2">
    <source>
        <dbReference type="ARBA" id="ARBA00022448"/>
    </source>
</evidence>
<keyword evidence="2 8" id="KW-0813">Transport</keyword>
<keyword evidence="4 8" id="KW-0812">Transmembrane</keyword>
<dbReference type="Gene3D" id="2.170.130.10">
    <property type="entry name" value="TonB-dependent receptor, plug domain"/>
    <property type="match status" value="1"/>
</dbReference>
<proteinExistence type="inferred from homology"/>
<evidence type="ECO:0000256" key="9">
    <source>
        <dbReference type="RuleBase" id="RU003357"/>
    </source>
</evidence>
<dbReference type="EMBL" id="JBCGCU010000003">
    <property type="protein sequence ID" value="MEM0514620.1"/>
    <property type="molecule type" value="Genomic_DNA"/>
</dbReference>
<evidence type="ECO:0000256" key="10">
    <source>
        <dbReference type="SAM" id="SignalP"/>
    </source>
</evidence>
<evidence type="ECO:0000256" key="8">
    <source>
        <dbReference type="PROSITE-ProRule" id="PRU01360"/>
    </source>
</evidence>